<organism evidence="2 3">
    <name type="scientific">Leptosia nina</name>
    <dbReference type="NCBI Taxonomy" id="320188"/>
    <lineage>
        <taxon>Eukaryota</taxon>
        <taxon>Metazoa</taxon>
        <taxon>Ecdysozoa</taxon>
        <taxon>Arthropoda</taxon>
        <taxon>Hexapoda</taxon>
        <taxon>Insecta</taxon>
        <taxon>Pterygota</taxon>
        <taxon>Neoptera</taxon>
        <taxon>Endopterygota</taxon>
        <taxon>Lepidoptera</taxon>
        <taxon>Glossata</taxon>
        <taxon>Ditrysia</taxon>
        <taxon>Papilionoidea</taxon>
        <taxon>Pieridae</taxon>
        <taxon>Pierinae</taxon>
        <taxon>Leptosia</taxon>
    </lineage>
</organism>
<evidence type="ECO:0000313" key="2">
    <source>
        <dbReference type="EMBL" id="CAK1552757.1"/>
    </source>
</evidence>
<name>A0AAV1JV67_9NEOP</name>
<evidence type="ECO:0000256" key="1">
    <source>
        <dbReference type="SAM" id="SignalP"/>
    </source>
</evidence>
<dbReference type="Gene3D" id="2.60.40.10">
    <property type="entry name" value="Immunoglobulins"/>
    <property type="match status" value="1"/>
</dbReference>
<dbReference type="InterPro" id="IPR013783">
    <property type="entry name" value="Ig-like_fold"/>
</dbReference>
<accession>A0AAV1JV67</accession>
<dbReference type="AlphaFoldDB" id="A0AAV1JV67"/>
<feature type="chain" id="PRO_5043561551" evidence="1">
    <location>
        <begin position="28"/>
        <end position="81"/>
    </location>
</feature>
<gene>
    <name evidence="2" type="ORF">LNINA_LOCUS11787</name>
</gene>
<evidence type="ECO:0000313" key="3">
    <source>
        <dbReference type="Proteomes" id="UP001497472"/>
    </source>
</evidence>
<proteinExistence type="predicted"/>
<reference evidence="2 3" key="1">
    <citation type="submission" date="2023-11" db="EMBL/GenBank/DDBJ databases">
        <authorList>
            <person name="Okamura Y."/>
        </authorList>
    </citation>
    <scope>NUCLEOTIDE SEQUENCE [LARGE SCALE GENOMIC DNA]</scope>
</reference>
<keyword evidence="1" id="KW-0732">Signal</keyword>
<feature type="signal peptide" evidence="1">
    <location>
        <begin position="1"/>
        <end position="27"/>
    </location>
</feature>
<dbReference type="Proteomes" id="UP001497472">
    <property type="component" value="Unassembled WGS sequence"/>
</dbReference>
<dbReference type="EMBL" id="CAVLEF010000163">
    <property type="protein sequence ID" value="CAK1552757.1"/>
    <property type="molecule type" value="Genomic_DNA"/>
</dbReference>
<protein>
    <submittedName>
        <fullName evidence="2">Uncharacterized protein</fullName>
    </submittedName>
</protein>
<keyword evidence="3" id="KW-1185">Reference proteome</keyword>
<comment type="caution">
    <text evidence="2">The sequence shown here is derived from an EMBL/GenBank/DDBJ whole genome shotgun (WGS) entry which is preliminary data.</text>
</comment>
<sequence length="81" mass="8914">MSGTRGPFRSFVIGLIQIITVICQVLTEDPRFAEPIPNVTVALGRDASLPCVVEHLGNYKVSAAYWITANPKERAVKRFAI</sequence>